<dbReference type="GO" id="GO:0008675">
    <property type="term" value="F:2-dehydro-3-deoxy-phosphogluconate aldolase activity"/>
    <property type="evidence" value="ECO:0007669"/>
    <property type="project" value="UniProtKB-EC"/>
</dbReference>
<evidence type="ECO:0000313" key="1">
    <source>
        <dbReference type="EMBL" id="MDQ0174685.1"/>
    </source>
</evidence>
<keyword evidence="2" id="KW-1185">Reference proteome</keyword>
<accession>A0ABT9WN20</accession>
<dbReference type="InterPro" id="IPR010763">
    <property type="entry name" value="DgaF"/>
</dbReference>
<gene>
    <name evidence="1" type="ORF">J2S08_000518</name>
</gene>
<dbReference type="Proteomes" id="UP001223586">
    <property type="component" value="Unassembled WGS sequence"/>
</dbReference>
<name>A0ABT9WN20_9BACI</name>
<keyword evidence="1" id="KW-0456">Lyase</keyword>
<dbReference type="Pfam" id="PF07071">
    <property type="entry name" value="KDGP_aldolase"/>
    <property type="match status" value="1"/>
</dbReference>
<evidence type="ECO:0000313" key="2">
    <source>
        <dbReference type="Proteomes" id="UP001223586"/>
    </source>
</evidence>
<dbReference type="EMBL" id="JAUSTT010000002">
    <property type="protein sequence ID" value="MDQ0174685.1"/>
    <property type="molecule type" value="Genomic_DNA"/>
</dbReference>
<reference evidence="1 2" key="1">
    <citation type="submission" date="2023-07" db="EMBL/GenBank/DDBJ databases">
        <title>Genomic Encyclopedia of Type Strains, Phase IV (KMG-IV): sequencing the most valuable type-strain genomes for metagenomic binning, comparative biology and taxonomic classification.</title>
        <authorList>
            <person name="Goeker M."/>
        </authorList>
    </citation>
    <scope>NUCLEOTIDE SEQUENCE [LARGE SCALE GENOMIC DNA]</scope>
    <source>
        <strain evidence="1 2">DSM 23837</strain>
    </source>
</reference>
<protein>
    <submittedName>
        <fullName evidence="1">2-dehydro-3-deoxy-phosphogluconate aldolase</fullName>
        <ecNumber evidence="1">4.1.2.14</ecNumber>
    </submittedName>
</protein>
<dbReference type="RefSeq" id="WP_307226365.1">
    <property type="nucleotide sequence ID" value="NZ_JAUSTT010000002.1"/>
</dbReference>
<comment type="caution">
    <text evidence="1">The sequence shown here is derived from an EMBL/GenBank/DDBJ whole genome shotgun (WGS) entry which is preliminary data.</text>
</comment>
<dbReference type="EC" id="4.1.2.14" evidence="1"/>
<proteinExistence type="predicted"/>
<sequence>MKLTQKVIFNVLAKDLNNAKDIVQIAGDRVLIGLLVKNYANEKEAVKDVQLYKEAGIPVSIGLGAGDPAQWKKVADVAADAHPDHINQVFPAAGYTLGRMVSLKAAPIVNALVEPSGEVGYVYIGTGPNSAHKKEKVSCELAATMLAEIGVPSVKFYPIGGDSCLDEVAAMVKATVEAGLEIFEPTGGITVNNVKKIVDCCLENGAKQVIPHLYTSIIDEESGETSLENIQQLLDFGYEE</sequence>
<dbReference type="NCBIfam" id="TIGR03581">
    <property type="entry name" value="EF_0839"/>
    <property type="match status" value="1"/>
</dbReference>
<dbReference type="InterPro" id="IPR013785">
    <property type="entry name" value="Aldolase_TIM"/>
</dbReference>
<organism evidence="1 2">
    <name type="scientific">Bacillus chungangensis</name>
    <dbReference type="NCBI Taxonomy" id="587633"/>
    <lineage>
        <taxon>Bacteria</taxon>
        <taxon>Bacillati</taxon>
        <taxon>Bacillota</taxon>
        <taxon>Bacilli</taxon>
        <taxon>Bacillales</taxon>
        <taxon>Bacillaceae</taxon>
        <taxon>Bacillus</taxon>
    </lineage>
</organism>
<dbReference type="Gene3D" id="3.20.20.70">
    <property type="entry name" value="Aldolase class I"/>
    <property type="match status" value="1"/>
</dbReference>